<dbReference type="Proteomes" id="UP000270296">
    <property type="component" value="Unassembled WGS sequence"/>
</dbReference>
<dbReference type="GO" id="GO:0005783">
    <property type="term" value="C:endoplasmic reticulum"/>
    <property type="evidence" value="ECO:0007669"/>
    <property type="project" value="TreeGrafter"/>
</dbReference>
<feature type="domain" description="AMP-binding enzyme C-terminal" evidence="9">
    <location>
        <begin position="339"/>
        <end position="399"/>
    </location>
</feature>
<evidence type="ECO:0000256" key="1">
    <source>
        <dbReference type="ARBA" id="ARBA00006432"/>
    </source>
</evidence>
<dbReference type="PANTHER" id="PTHR43272">
    <property type="entry name" value="LONG-CHAIN-FATTY-ACID--COA LIGASE"/>
    <property type="match status" value="1"/>
</dbReference>
<dbReference type="GO" id="GO:0030182">
    <property type="term" value="P:neuron differentiation"/>
    <property type="evidence" value="ECO:0007669"/>
    <property type="project" value="TreeGrafter"/>
</dbReference>
<evidence type="ECO:0000256" key="7">
    <source>
        <dbReference type="ARBA" id="ARBA00026121"/>
    </source>
</evidence>
<evidence type="ECO:0000259" key="9">
    <source>
        <dbReference type="Pfam" id="PF13193"/>
    </source>
</evidence>
<reference evidence="10 11" key="2">
    <citation type="submission" date="2018-11" db="EMBL/GenBank/DDBJ databases">
        <authorList>
            <consortium name="Pathogen Informatics"/>
        </authorList>
    </citation>
    <scope>NUCLEOTIDE SEQUENCE [LARGE SCALE GENOMIC DNA]</scope>
</reference>
<keyword evidence="4" id="KW-0276">Fatty acid metabolism</keyword>
<feature type="domain" description="AMP-dependent synthetase/ligase" evidence="8">
    <location>
        <begin position="17"/>
        <end position="284"/>
    </location>
</feature>
<evidence type="ECO:0000256" key="3">
    <source>
        <dbReference type="ARBA" id="ARBA00022741"/>
    </source>
</evidence>
<evidence type="ECO:0000313" key="11">
    <source>
        <dbReference type="Proteomes" id="UP000270296"/>
    </source>
</evidence>
<evidence type="ECO:0000259" key="8">
    <source>
        <dbReference type="Pfam" id="PF00501"/>
    </source>
</evidence>
<dbReference type="GO" id="GO:0035336">
    <property type="term" value="P:long-chain fatty-acyl-CoA metabolic process"/>
    <property type="evidence" value="ECO:0007669"/>
    <property type="project" value="TreeGrafter"/>
</dbReference>
<proteinExistence type="inferred from homology"/>
<dbReference type="EMBL" id="UZAM01007550">
    <property type="protein sequence ID" value="VDO99882.1"/>
    <property type="molecule type" value="Genomic_DNA"/>
</dbReference>
<dbReference type="InterPro" id="IPR045851">
    <property type="entry name" value="AMP-bd_C_sf"/>
</dbReference>
<keyword evidence="2" id="KW-0436">Ligase</keyword>
<dbReference type="GO" id="GO:0005886">
    <property type="term" value="C:plasma membrane"/>
    <property type="evidence" value="ECO:0007669"/>
    <property type="project" value="TreeGrafter"/>
</dbReference>
<evidence type="ECO:0000256" key="4">
    <source>
        <dbReference type="ARBA" id="ARBA00022832"/>
    </source>
</evidence>
<dbReference type="InterPro" id="IPR025110">
    <property type="entry name" value="AMP-bd_C"/>
</dbReference>
<sequence length="433" mass="47774">MALVTFYLAYKVEYEPAIRATAQDVAFIMFSSGTTADPKGIPISHANVIAATAAQSAVIPNVSLDDVYIGYLPLAHILEFDAEFCCLANGVRIGYSSPLTLTDNASKIKRGARGDCAVLNPTLIATVPTVMDRIYKAVIGKLQNSSHLRQAIFEFVYELKRSRLESGYSTPFLNRLIFSHISNILGNRVRLILSGGAPLNPETQRFINICFCCPVGQGYGLTETCGAGTICHSDDLTTGRVGSPLACNDIMLRNWNEGGYMIQNKPHPQGEILISGANVIKGYLANSGSAADFIEIDGRTWFCSGDIGEFYSDGCLKIIDRRKDLIKLQHGEYVSVARVETVLLTCPLIDYVCVYGNSLYSYLVAIVVPNQKNLTEFAKEVSNKLLKYEVPQKFYLCKEKWTAEMGLLTDALKLKRKAIENFYKDVLESLYAL</sequence>
<keyword evidence="4" id="KW-0443">Lipid metabolism</keyword>
<dbReference type="Pfam" id="PF13193">
    <property type="entry name" value="AMP-binding_C"/>
    <property type="match status" value="1"/>
</dbReference>
<dbReference type="Pfam" id="PF00501">
    <property type="entry name" value="AMP-binding"/>
    <property type="match status" value="1"/>
</dbReference>
<comment type="similarity">
    <text evidence="1">Belongs to the ATP-dependent AMP-binding enzyme family.</text>
</comment>
<dbReference type="AlphaFoldDB" id="A0A183IHH1"/>
<dbReference type="GO" id="GO:0005811">
    <property type="term" value="C:lipid droplet"/>
    <property type="evidence" value="ECO:0007669"/>
    <property type="project" value="TreeGrafter"/>
</dbReference>
<dbReference type="Gene3D" id="3.40.50.12780">
    <property type="entry name" value="N-terminal domain of ligase-like"/>
    <property type="match status" value="1"/>
</dbReference>
<evidence type="ECO:0000313" key="12">
    <source>
        <dbReference type="WBParaSite" id="SBAD_0000321201-mRNA-1"/>
    </source>
</evidence>
<dbReference type="InterPro" id="IPR042099">
    <property type="entry name" value="ANL_N_sf"/>
</dbReference>
<keyword evidence="5" id="KW-0067">ATP-binding</keyword>
<dbReference type="GO" id="GO:0004467">
    <property type="term" value="F:long-chain fatty acid-CoA ligase activity"/>
    <property type="evidence" value="ECO:0007669"/>
    <property type="project" value="UniProtKB-EC"/>
</dbReference>
<gene>
    <name evidence="10" type="ORF">SBAD_LOCUS3066</name>
</gene>
<evidence type="ECO:0000256" key="6">
    <source>
        <dbReference type="ARBA" id="ARBA00024484"/>
    </source>
</evidence>
<dbReference type="WBParaSite" id="SBAD_0000321201-mRNA-1">
    <property type="protein sequence ID" value="SBAD_0000321201-mRNA-1"/>
    <property type="gene ID" value="SBAD_0000321201"/>
</dbReference>
<dbReference type="Gene3D" id="3.30.300.30">
    <property type="match status" value="1"/>
</dbReference>
<keyword evidence="11" id="KW-1185">Reference proteome</keyword>
<name>A0A183IHH1_9BILA</name>
<dbReference type="PANTHER" id="PTHR43272:SF83">
    <property type="entry name" value="ACYL-COA SYNTHETASE LONG-CHAIN, ISOFORM J"/>
    <property type="match status" value="1"/>
</dbReference>
<dbReference type="InterPro" id="IPR000873">
    <property type="entry name" value="AMP-dep_synth/lig_dom"/>
</dbReference>
<reference evidence="12" key="1">
    <citation type="submission" date="2016-06" db="UniProtKB">
        <authorList>
            <consortium name="WormBaseParasite"/>
        </authorList>
    </citation>
    <scope>IDENTIFICATION</scope>
</reference>
<keyword evidence="3" id="KW-0547">Nucleotide-binding</keyword>
<dbReference type="OrthoDB" id="1700726at2759"/>
<evidence type="ECO:0000256" key="5">
    <source>
        <dbReference type="ARBA" id="ARBA00022840"/>
    </source>
</evidence>
<accession>A0A183IHH1</accession>
<comment type="catalytic activity">
    <reaction evidence="6">
        <text>a long-chain fatty acid + ATP + CoA = a long-chain fatty acyl-CoA + AMP + diphosphate</text>
        <dbReference type="Rhea" id="RHEA:15421"/>
        <dbReference type="ChEBI" id="CHEBI:30616"/>
        <dbReference type="ChEBI" id="CHEBI:33019"/>
        <dbReference type="ChEBI" id="CHEBI:57287"/>
        <dbReference type="ChEBI" id="CHEBI:57560"/>
        <dbReference type="ChEBI" id="CHEBI:83139"/>
        <dbReference type="ChEBI" id="CHEBI:456215"/>
        <dbReference type="EC" id="6.2.1.3"/>
    </reaction>
    <physiologicalReaction direction="left-to-right" evidence="6">
        <dbReference type="Rhea" id="RHEA:15422"/>
    </physiologicalReaction>
</comment>
<dbReference type="EC" id="6.2.1.3" evidence="7"/>
<evidence type="ECO:0000256" key="2">
    <source>
        <dbReference type="ARBA" id="ARBA00022598"/>
    </source>
</evidence>
<protein>
    <recommendedName>
        <fullName evidence="7">long-chain-fatty-acid--CoA ligase</fullName>
        <ecNumber evidence="7">6.2.1.3</ecNumber>
    </recommendedName>
</protein>
<evidence type="ECO:0000313" key="10">
    <source>
        <dbReference type="EMBL" id="VDO99882.1"/>
    </source>
</evidence>
<dbReference type="GO" id="GO:0005524">
    <property type="term" value="F:ATP binding"/>
    <property type="evidence" value="ECO:0007669"/>
    <property type="project" value="UniProtKB-KW"/>
</dbReference>
<organism evidence="12">
    <name type="scientific">Soboliphyme baturini</name>
    <dbReference type="NCBI Taxonomy" id="241478"/>
    <lineage>
        <taxon>Eukaryota</taxon>
        <taxon>Metazoa</taxon>
        <taxon>Ecdysozoa</taxon>
        <taxon>Nematoda</taxon>
        <taxon>Enoplea</taxon>
        <taxon>Dorylaimia</taxon>
        <taxon>Dioctophymatida</taxon>
        <taxon>Dioctophymatoidea</taxon>
        <taxon>Soboliphymatidae</taxon>
        <taxon>Soboliphyme</taxon>
    </lineage>
</organism>
<dbReference type="SUPFAM" id="SSF56801">
    <property type="entry name" value="Acetyl-CoA synthetase-like"/>
    <property type="match status" value="1"/>
</dbReference>